<keyword evidence="1" id="KW-0472">Membrane</keyword>
<evidence type="ECO:0008006" key="4">
    <source>
        <dbReference type="Google" id="ProtNLM"/>
    </source>
</evidence>
<reference evidence="2 3" key="1">
    <citation type="submission" date="2022-03" db="EMBL/GenBank/DDBJ databases">
        <title>Complete genome analysis of Roseomonas KG 17.1 : a prolific producer of plant growth promoters.</title>
        <authorList>
            <person name="Saadouli I."/>
            <person name="Najjari A."/>
            <person name="Mosbah A."/>
            <person name="Ouzari H.I."/>
        </authorList>
    </citation>
    <scope>NUCLEOTIDE SEQUENCE [LARGE SCALE GENOMIC DNA]</scope>
    <source>
        <strain evidence="2 3">KG17-1</strain>
    </source>
</reference>
<accession>A0ABS9W899</accession>
<feature type="transmembrane region" description="Helical" evidence="1">
    <location>
        <begin position="76"/>
        <end position="97"/>
    </location>
</feature>
<sequence>MRDPTSRLSLRALLGLDALSCAAMGAALLAAAVPLGRWMALPPALLSGAGLALLLIAAFVAWLACRPSVPRWRLSLVVAGNGLWAMASVLLPILGLVSPNLPGWLFLLGQAGAVALLAWLEAGARPAPAVA</sequence>
<feature type="transmembrane region" description="Helical" evidence="1">
    <location>
        <begin position="12"/>
        <end position="33"/>
    </location>
</feature>
<evidence type="ECO:0000256" key="1">
    <source>
        <dbReference type="SAM" id="Phobius"/>
    </source>
</evidence>
<proteinExistence type="predicted"/>
<evidence type="ECO:0000313" key="2">
    <source>
        <dbReference type="EMBL" id="MCI0754839.1"/>
    </source>
</evidence>
<comment type="caution">
    <text evidence="2">The sequence shown here is derived from an EMBL/GenBank/DDBJ whole genome shotgun (WGS) entry which is preliminary data.</text>
</comment>
<name>A0ABS9W899_9PROT</name>
<keyword evidence="1" id="KW-1133">Transmembrane helix</keyword>
<dbReference type="EMBL" id="JALBUU010000010">
    <property type="protein sequence ID" value="MCI0754839.1"/>
    <property type="molecule type" value="Genomic_DNA"/>
</dbReference>
<protein>
    <recommendedName>
        <fullName evidence="4">Integral membrane protein</fullName>
    </recommendedName>
</protein>
<keyword evidence="3" id="KW-1185">Reference proteome</keyword>
<feature type="transmembrane region" description="Helical" evidence="1">
    <location>
        <begin position="45"/>
        <end position="64"/>
    </location>
</feature>
<gene>
    <name evidence="2" type="ORF">MON41_13910</name>
</gene>
<evidence type="ECO:0000313" key="3">
    <source>
        <dbReference type="Proteomes" id="UP001201985"/>
    </source>
</evidence>
<feature type="transmembrane region" description="Helical" evidence="1">
    <location>
        <begin position="103"/>
        <end position="120"/>
    </location>
</feature>
<dbReference type="Proteomes" id="UP001201985">
    <property type="component" value="Unassembled WGS sequence"/>
</dbReference>
<dbReference type="RefSeq" id="WP_241793136.1">
    <property type="nucleotide sequence ID" value="NZ_JALBUU010000010.1"/>
</dbReference>
<keyword evidence="1" id="KW-0812">Transmembrane</keyword>
<organism evidence="2 3">
    <name type="scientific">Teichococcus vastitatis</name>
    <dbReference type="NCBI Taxonomy" id="2307076"/>
    <lineage>
        <taxon>Bacteria</taxon>
        <taxon>Pseudomonadati</taxon>
        <taxon>Pseudomonadota</taxon>
        <taxon>Alphaproteobacteria</taxon>
        <taxon>Acetobacterales</taxon>
        <taxon>Roseomonadaceae</taxon>
        <taxon>Roseomonas</taxon>
    </lineage>
</organism>